<dbReference type="AlphaFoldDB" id="A0A1V2H2P9"/>
<keyword evidence="2 6" id="KW-0145">Chemotaxis</keyword>
<dbReference type="EC" id="3.1.1.61" evidence="4"/>
<evidence type="ECO:0000259" key="8">
    <source>
        <dbReference type="PROSITE" id="PS50110"/>
    </source>
</evidence>
<dbReference type="EMBL" id="MLCO01000154">
    <property type="protein sequence ID" value="ONG51682.1"/>
    <property type="molecule type" value="Genomic_DNA"/>
</dbReference>
<feature type="domain" description="CheB-type methylesterase" evidence="9">
    <location>
        <begin position="152"/>
        <end position="323"/>
    </location>
</feature>
<keyword evidence="3 6" id="KW-0378">Hydrolase</keyword>
<evidence type="ECO:0000313" key="10">
    <source>
        <dbReference type="EMBL" id="ONG51682.1"/>
    </source>
</evidence>
<dbReference type="PROSITE" id="PS50110">
    <property type="entry name" value="RESPONSE_REGULATORY"/>
    <property type="match status" value="1"/>
</dbReference>
<dbReference type="GO" id="GO:0000156">
    <property type="term" value="F:phosphorelay response regulator activity"/>
    <property type="evidence" value="ECO:0007669"/>
    <property type="project" value="InterPro"/>
</dbReference>
<accession>A0A1V2H2P9</accession>
<dbReference type="Gene3D" id="3.40.50.180">
    <property type="entry name" value="Methylesterase CheB, C-terminal domain"/>
    <property type="match status" value="1"/>
</dbReference>
<feature type="active site" evidence="6">
    <location>
        <position position="284"/>
    </location>
</feature>
<organism evidence="10 11">
    <name type="scientific">Teichococcus deserti</name>
    <dbReference type="NCBI Taxonomy" id="1817963"/>
    <lineage>
        <taxon>Bacteria</taxon>
        <taxon>Pseudomonadati</taxon>
        <taxon>Pseudomonadota</taxon>
        <taxon>Alphaproteobacteria</taxon>
        <taxon>Acetobacterales</taxon>
        <taxon>Roseomonadaceae</taxon>
        <taxon>Roseomonas</taxon>
    </lineage>
</organism>
<evidence type="ECO:0000259" key="9">
    <source>
        <dbReference type="PROSITE" id="PS50122"/>
    </source>
</evidence>
<dbReference type="PANTHER" id="PTHR42872">
    <property type="entry name" value="PROTEIN-GLUTAMATE METHYLESTERASE/PROTEIN-GLUTAMINE GLUTAMINASE"/>
    <property type="match status" value="1"/>
</dbReference>
<dbReference type="InterPro" id="IPR035909">
    <property type="entry name" value="CheB_C"/>
</dbReference>
<evidence type="ECO:0000256" key="5">
    <source>
        <dbReference type="ARBA" id="ARBA00048267"/>
    </source>
</evidence>
<feature type="modified residue" description="4-aspartylphosphate" evidence="7">
    <location>
        <position position="42"/>
    </location>
</feature>
<name>A0A1V2H2P9_9PROT</name>
<comment type="catalytic activity">
    <reaction evidence="5">
        <text>[protein]-L-glutamate 5-O-methyl ester + H2O = L-glutamyl-[protein] + methanol + H(+)</text>
        <dbReference type="Rhea" id="RHEA:23236"/>
        <dbReference type="Rhea" id="RHEA-COMP:10208"/>
        <dbReference type="Rhea" id="RHEA-COMP:10311"/>
        <dbReference type="ChEBI" id="CHEBI:15377"/>
        <dbReference type="ChEBI" id="CHEBI:15378"/>
        <dbReference type="ChEBI" id="CHEBI:17790"/>
        <dbReference type="ChEBI" id="CHEBI:29973"/>
        <dbReference type="ChEBI" id="CHEBI:82795"/>
        <dbReference type="EC" id="3.1.1.61"/>
    </reaction>
</comment>
<evidence type="ECO:0000313" key="11">
    <source>
        <dbReference type="Proteomes" id="UP000188879"/>
    </source>
</evidence>
<dbReference type="Pfam" id="PF01339">
    <property type="entry name" value="CheB_methylest"/>
    <property type="match status" value="1"/>
</dbReference>
<evidence type="ECO:0000256" key="1">
    <source>
        <dbReference type="ARBA" id="ARBA00022490"/>
    </source>
</evidence>
<dbReference type="GO" id="GO:0008984">
    <property type="term" value="F:protein-glutamate methylesterase activity"/>
    <property type="evidence" value="ECO:0007669"/>
    <property type="project" value="UniProtKB-EC"/>
</dbReference>
<keyword evidence="7" id="KW-0597">Phosphoprotein</keyword>
<dbReference type="SUPFAM" id="SSF52172">
    <property type="entry name" value="CheY-like"/>
    <property type="match status" value="1"/>
</dbReference>
<keyword evidence="11" id="KW-1185">Reference proteome</keyword>
<dbReference type="InterPro" id="IPR001789">
    <property type="entry name" value="Sig_transdc_resp-reg_receiver"/>
</dbReference>
<evidence type="ECO:0000256" key="2">
    <source>
        <dbReference type="ARBA" id="ARBA00022500"/>
    </source>
</evidence>
<sequence>MRLALKRIIEADGDLRVVGEAANGATALELAAQLRPDIVALDVEMPGMDGLEVTERLMQLPAPPAIVMVSHHTRDGSEAALAALARGAADYLWKGSALSGLDLGQIDRELRGRLRHWAGQRARARTEGESPAAAPLPLPVLDPPPALPPLRRLGACDVLLLGASTGGPDAVAEFLGGAGVLPVPCLVAQHMPADLGPDFVRHLARRSGLTVRLGERGLHPAAGEIVVLPGGTDGHLARAADGGFLLRLAAGPGPVHPSVDLLFQSAALVARRAMAVVLTGMGRDGAAAAAALAARGALLLAQTPDSCVVAGMPVAFAEAARAHGAEVELATPTALGRRAARLLAR</sequence>
<dbReference type="GO" id="GO:0005737">
    <property type="term" value="C:cytoplasm"/>
    <property type="evidence" value="ECO:0007669"/>
    <property type="project" value="InterPro"/>
</dbReference>
<dbReference type="PANTHER" id="PTHR42872:SF6">
    <property type="entry name" value="PROTEIN-GLUTAMATE METHYLESTERASE_PROTEIN-GLUTAMINE GLUTAMINASE"/>
    <property type="match status" value="1"/>
</dbReference>
<keyword evidence="1" id="KW-0963">Cytoplasm</keyword>
<dbReference type="Pfam" id="PF00072">
    <property type="entry name" value="Response_reg"/>
    <property type="match status" value="1"/>
</dbReference>
<evidence type="ECO:0000256" key="6">
    <source>
        <dbReference type="PROSITE-ProRule" id="PRU00050"/>
    </source>
</evidence>
<dbReference type="CDD" id="cd17541">
    <property type="entry name" value="REC_CheB-like"/>
    <property type="match status" value="1"/>
</dbReference>
<dbReference type="InterPro" id="IPR008248">
    <property type="entry name" value="CheB-like"/>
</dbReference>
<dbReference type="GO" id="GO:0006935">
    <property type="term" value="P:chemotaxis"/>
    <property type="evidence" value="ECO:0007669"/>
    <property type="project" value="UniProtKB-UniRule"/>
</dbReference>
<dbReference type="Proteomes" id="UP000188879">
    <property type="component" value="Unassembled WGS sequence"/>
</dbReference>
<protein>
    <recommendedName>
        <fullName evidence="4">protein-glutamate methylesterase</fullName>
        <ecNumber evidence="4">3.1.1.61</ecNumber>
    </recommendedName>
</protein>
<evidence type="ECO:0000256" key="7">
    <source>
        <dbReference type="PROSITE-ProRule" id="PRU00169"/>
    </source>
</evidence>
<dbReference type="SMART" id="SM00448">
    <property type="entry name" value="REC"/>
    <property type="match status" value="1"/>
</dbReference>
<dbReference type="Gene3D" id="3.40.50.2300">
    <property type="match status" value="1"/>
</dbReference>
<feature type="active site" evidence="6">
    <location>
        <position position="190"/>
    </location>
</feature>
<dbReference type="InterPro" id="IPR000673">
    <property type="entry name" value="Sig_transdc_resp-reg_Me-estase"/>
</dbReference>
<feature type="domain" description="Response regulatory" evidence="8">
    <location>
        <begin position="1"/>
        <end position="109"/>
    </location>
</feature>
<evidence type="ECO:0000256" key="3">
    <source>
        <dbReference type="ARBA" id="ARBA00022801"/>
    </source>
</evidence>
<dbReference type="PIRSF" id="PIRSF000876">
    <property type="entry name" value="RR_chemtxs_CheB"/>
    <property type="match status" value="1"/>
</dbReference>
<dbReference type="SUPFAM" id="SSF52738">
    <property type="entry name" value="Methylesterase CheB, C-terminal domain"/>
    <property type="match status" value="1"/>
</dbReference>
<dbReference type="InterPro" id="IPR011006">
    <property type="entry name" value="CheY-like_superfamily"/>
</dbReference>
<reference evidence="10 11" key="1">
    <citation type="submission" date="2016-10" db="EMBL/GenBank/DDBJ databases">
        <title>Draft Genome sequence of Roseomonas sp. strain M3.</title>
        <authorList>
            <person name="Subhash Y."/>
            <person name="Lee S."/>
        </authorList>
    </citation>
    <scope>NUCLEOTIDE SEQUENCE [LARGE SCALE GENOMIC DNA]</scope>
    <source>
        <strain evidence="10 11">M3</strain>
    </source>
</reference>
<proteinExistence type="predicted"/>
<comment type="caution">
    <text evidence="10">The sequence shown here is derived from an EMBL/GenBank/DDBJ whole genome shotgun (WGS) entry which is preliminary data.</text>
</comment>
<feature type="active site" evidence="6">
    <location>
        <position position="164"/>
    </location>
</feature>
<dbReference type="PROSITE" id="PS50122">
    <property type="entry name" value="CHEB"/>
    <property type="match status" value="1"/>
</dbReference>
<gene>
    <name evidence="10" type="ORF">BKE38_15675</name>
</gene>
<evidence type="ECO:0000256" key="4">
    <source>
        <dbReference type="ARBA" id="ARBA00039140"/>
    </source>
</evidence>